<protein>
    <submittedName>
        <fullName evidence="2">Uncharacterized protein</fullName>
    </submittedName>
</protein>
<dbReference type="PATRIC" id="fig|1212765.3.peg.460"/>
<dbReference type="AlphaFoldDB" id="I7B9Q8"/>
<dbReference type="HOGENOM" id="CLU_1407421_0_0_14"/>
<evidence type="ECO:0000256" key="1">
    <source>
        <dbReference type="SAM" id="MobiDB-lite"/>
    </source>
</evidence>
<evidence type="ECO:0000313" key="3">
    <source>
        <dbReference type="Proteomes" id="UP000006502"/>
    </source>
</evidence>
<keyword evidence="3" id="KW-1185">Reference proteome</keyword>
<feature type="region of interest" description="Disordered" evidence="1">
    <location>
        <begin position="64"/>
        <end position="85"/>
    </location>
</feature>
<proteinExistence type="predicted"/>
<dbReference type="EMBL" id="CP003731">
    <property type="protein sequence ID" value="AFO51990.1"/>
    <property type="molecule type" value="Genomic_DNA"/>
</dbReference>
<dbReference type="Proteomes" id="UP000006502">
    <property type="component" value="Chromosome"/>
</dbReference>
<organism evidence="2 3">
    <name type="scientific">Mycoplasma haematolamae (strain Purdue)</name>
    <dbReference type="NCBI Taxonomy" id="1212765"/>
    <lineage>
        <taxon>Bacteria</taxon>
        <taxon>Bacillati</taxon>
        <taxon>Mycoplasmatota</taxon>
        <taxon>Mollicutes</taxon>
        <taxon>Mycoplasmataceae</taxon>
        <taxon>Mycoplasma</taxon>
    </lineage>
</organism>
<accession>I7B9Q8</accession>
<dbReference type="KEGG" id="mhl:MHLP_02050"/>
<reference evidence="3" key="2">
    <citation type="submission" date="2012-07" db="EMBL/GenBank/DDBJ databases">
        <title>Complete genome sequence of 'Candidatus Mycoplasma haemolamae'.</title>
        <authorList>
            <person name="Guimaraes A.M.S."/>
            <person name="Toth B."/>
            <person name="Santos A.P."/>
            <person name="Nascimento N.C."/>
            <person name="Sojka J.E."/>
            <person name="Messick J.B."/>
        </authorList>
    </citation>
    <scope>NUCLEOTIDE SEQUENCE [LARGE SCALE GENOMIC DNA]</scope>
    <source>
        <strain evidence="3">Purdue</strain>
    </source>
</reference>
<gene>
    <name evidence="2" type="ordered locus">MHLP_02050</name>
</gene>
<sequence>MPFPMKSVLLSLAGIGVVSGGSYVIVDSLGSFSSRTINLEQSPGGDSTTDAKLSSVVVSQAETLDSGHAELSDAEEDEDLDDSEAKREFKGRLSLVSREDPDGWGTVYELQFVHDGGAWTFESKERTSVNVIFKGLEKEVSNYLFSFNSSVSTNTNDIDEVFKELEKTSRQFNKIFGEGAKSKLEEQIRALNL</sequence>
<name>I7B9Q8_MYCHA</name>
<feature type="compositionally biased region" description="Acidic residues" evidence="1">
    <location>
        <begin position="72"/>
        <end position="82"/>
    </location>
</feature>
<dbReference type="STRING" id="1212765.MHLP_02050"/>
<evidence type="ECO:0000313" key="2">
    <source>
        <dbReference type="EMBL" id="AFO51990.1"/>
    </source>
</evidence>
<reference evidence="2 3" key="1">
    <citation type="journal article" date="2012" name="J. Bacteriol.">
        <title>Genome Sequence of "Candidatus Mycoplasma haemolamae" Strain Purdue, a Red Blood Cell Pathogen of Alpacas (Vicugna pacos) and Llamas (Lama glama).</title>
        <authorList>
            <person name="Guimaraes A.M."/>
            <person name="Toth B."/>
            <person name="Santos A.P."/>
            <person name="do Nascimento N.C."/>
            <person name="Kritchevsky J.E."/>
            <person name="Messick J.B."/>
        </authorList>
    </citation>
    <scope>NUCLEOTIDE SEQUENCE [LARGE SCALE GENOMIC DNA]</scope>
    <source>
        <strain evidence="2 3">Purdue</strain>
    </source>
</reference>